<protein>
    <recommendedName>
        <fullName evidence="11">Beta-1,4-galactosyltransferase</fullName>
        <ecNumber evidence="11">2.4.1.-</ecNumber>
    </recommendedName>
</protein>
<keyword evidence="10 11" id="KW-0325">Glycoprotein</keyword>
<dbReference type="InterPro" id="IPR027791">
    <property type="entry name" value="Galactosyl_T_C"/>
</dbReference>
<feature type="transmembrane region" description="Helical" evidence="11">
    <location>
        <begin position="31"/>
        <end position="53"/>
    </location>
</feature>
<dbReference type="CDD" id="cd00899">
    <property type="entry name" value="b4GalT"/>
    <property type="match status" value="1"/>
</dbReference>
<comment type="subcellular location">
    <subcellularLocation>
        <location evidence="1">Membrane</location>
        <topology evidence="1">Single-pass type II membrane protein</topology>
    </subcellularLocation>
</comment>
<comment type="pathway">
    <text evidence="2 11">Protein modification; protein glycosylation.</text>
</comment>
<evidence type="ECO:0000256" key="1">
    <source>
        <dbReference type="ARBA" id="ARBA00004606"/>
    </source>
</evidence>
<keyword evidence="8 11" id="KW-1133">Transmembrane helix</keyword>
<feature type="compositionally biased region" description="Basic and acidic residues" evidence="12">
    <location>
        <begin position="438"/>
        <end position="454"/>
    </location>
</feature>
<keyword evidence="9 11" id="KW-0472">Membrane</keyword>
<feature type="domain" description="Galactosyltransferase C-terminal" evidence="13">
    <location>
        <begin position="268"/>
        <end position="344"/>
    </location>
</feature>
<proteinExistence type="inferred from homology"/>
<dbReference type="PANTHER" id="PTHR19300:SF38">
    <property type="entry name" value="BETA-1,4-GALACTOSYLTRANSFERASE"/>
    <property type="match status" value="1"/>
</dbReference>
<sequence>MLSTQLPTNKRHRSTLPTTTRKMSVFRRGSLPAMLFTLIGFSSVSLVFFGSFLNQHATVKRQIVLGEPSSFIRRAAPGKVCPELNIPNLIRNNTLDLSDIKMNQSEEHIFKGQQDQVDRFVMEGNGKLQTILKKSRSYNASVWEHITESLSPIAIEVGNYSYIPGGFWKPTTCLPRWKVAIIIPYRNRSYHLPILLRYLTPMLQRQLLEFAFFVVHQDNRLEFNRAMLMNVGFAESLNFSKWDCFIFHDVDHIPISDFNYYGCSGMPRHFVSGVDKWKYKLPYASFFGAVSGLTTDNMRSINGFPNVYWGWGGEDDELWERCKAAQLPVSRPVGFPGYYHAIQHHHLRAKPAKERFNLLRSFKPRSGRDGLSNLQYKRPVLELHELYTNISVDIQKLHIDPRFLRQTAVRTKPGTVKKVYKPANKSSKVQKTKAKLAKAAESESRNQTRVETPLKRKRTSELAMEVHEDLDVDLEVD</sequence>
<evidence type="ECO:0000256" key="11">
    <source>
        <dbReference type="RuleBase" id="RU368121"/>
    </source>
</evidence>
<dbReference type="Pfam" id="PF02709">
    <property type="entry name" value="Glyco_transf_7C"/>
    <property type="match status" value="1"/>
</dbReference>
<dbReference type="OrthoDB" id="10038994at2759"/>
<feature type="domain" description="Galactosyltransferase N-terminal" evidence="14">
    <location>
        <begin position="159"/>
        <end position="264"/>
    </location>
</feature>
<evidence type="ECO:0000256" key="8">
    <source>
        <dbReference type="ARBA" id="ARBA00022989"/>
    </source>
</evidence>
<evidence type="ECO:0000256" key="4">
    <source>
        <dbReference type="ARBA" id="ARBA00022676"/>
    </source>
</evidence>
<evidence type="ECO:0000256" key="7">
    <source>
        <dbReference type="ARBA" id="ARBA00022968"/>
    </source>
</evidence>
<dbReference type="Proteomes" id="UP000887568">
    <property type="component" value="Unplaced"/>
</dbReference>
<evidence type="ECO:0000256" key="5">
    <source>
        <dbReference type="ARBA" id="ARBA00022679"/>
    </source>
</evidence>
<dbReference type="Gene3D" id="3.90.550.10">
    <property type="entry name" value="Spore Coat Polysaccharide Biosynthesis Protein SpsA, Chain A"/>
    <property type="match status" value="1"/>
</dbReference>
<dbReference type="GO" id="GO:0016020">
    <property type="term" value="C:membrane"/>
    <property type="evidence" value="ECO:0007669"/>
    <property type="project" value="UniProtKB-SubCell"/>
</dbReference>
<dbReference type="GeneID" id="119736373"/>
<dbReference type="SUPFAM" id="SSF53448">
    <property type="entry name" value="Nucleotide-diphospho-sugar transferases"/>
    <property type="match status" value="1"/>
</dbReference>
<reference evidence="15" key="1">
    <citation type="submission" date="2022-11" db="UniProtKB">
        <authorList>
            <consortium name="EnsemblMetazoa"/>
        </authorList>
    </citation>
    <scope>IDENTIFICATION</scope>
</reference>
<keyword evidence="4 11" id="KW-0328">Glycosyltransferase</keyword>
<dbReference type="InterPro" id="IPR029044">
    <property type="entry name" value="Nucleotide-diphossugar_trans"/>
</dbReference>
<dbReference type="GO" id="GO:0008489">
    <property type="term" value="F:UDP-galactose:glucosylceramide beta-1,4-galactosyltransferase activity"/>
    <property type="evidence" value="ECO:0007669"/>
    <property type="project" value="TreeGrafter"/>
</dbReference>
<dbReference type="EnsemblMetazoa" id="XM_038210390.1">
    <property type="protein sequence ID" value="XP_038066318.1"/>
    <property type="gene ID" value="LOC119736373"/>
</dbReference>
<comment type="function">
    <text evidence="11">Catalyses the transfer of galactose onto proteins or lipids.</text>
</comment>
<dbReference type="GO" id="GO:0005794">
    <property type="term" value="C:Golgi apparatus"/>
    <property type="evidence" value="ECO:0007669"/>
    <property type="project" value="TreeGrafter"/>
</dbReference>
<keyword evidence="16" id="KW-1185">Reference proteome</keyword>
<comment type="similarity">
    <text evidence="3 11">Belongs to the glycosyltransferase 7 family.</text>
</comment>
<evidence type="ECO:0000313" key="15">
    <source>
        <dbReference type="EnsemblMetazoa" id="XP_038066318.1"/>
    </source>
</evidence>
<evidence type="ECO:0000256" key="6">
    <source>
        <dbReference type="ARBA" id="ARBA00022692"/>
    </source>
</evidence>
<evidence type="ECO:0000256" key="10">
    <source>
        <dbReference type="ARBA" id="ARBA00023180"/>
    </source>
</evidence>
<keyword evidence="5 11" id="KW-0808">Transferase</keyword>
<evidence type="ECO:0000256" key="9">
    <source>
        <dbReference type="ARBA" id="ARBA00023136"/>
    </source>
</evidence>
<dbReference type="InterPro" id="IPR027995">
    <property type="entry name" value="Galactosyl_T_N"/>
</dbReference>
<evidence type="ECO:0000256" key="2">
    <source>
        <dbReference type="ARBA" id="ARBA00004922"/>
    </source>
</evidence>
<evidence type="ECO:0000259" key="13">
    <source>
        <dbReference type="Pfam" id="PF02709"/>
    </source>
</evidence>
<evidence type="ECO:0000259" key="14">
    <source>
        <dbReference type="Pfam" id="PF13733"/>
    </source>
</evidence>
<evidence type="ECO:0000256" key="3">
    <source>
        <dbReference type="ARBA" id="ARBA00005735"/>
    </source>
</evidence>
<dbReference type="EC" id="2.4.1.-" evidence="11"/>
<feature type="region of interest" description="Disordered" evidence="12">
    <location>
        <begin position="424"/>
        <end position="462"/>
    </location>
</feature>
<name>A0A914ARP5_PATMI</name>
<dbReference type="Pfam" id="PF13733">
    <property type="entry name" value="Glyco_transf_7N"/>
    <property type="match status" value="1"/>
</dbReference>
<dbReference type="GO" id="GO:0005975">
    <property type="term" value="P:carbohydrate metabolic process"/>
    <property type="evidence" value="ECO:0007669"/>
    <property type="project" value="InterPro"/>
</dbReference>
<keyword evidence="7 11" id="KW-0735">Signal-anchor</keyword>
<dbReference type="AlphaFoldDB" id="A0A914ARP5"/>
<evidence type="ECO:0000256" key="12">
    <source>
        <dbReference type="SAM" id="MobiDB-lite"/>
    </source>
</evidence>
<dbReference type="RefSeq" id="XP_038066318.1">
    <property type="nucleotide sequence ID" value="XM_038210390.1"/>
</dbReference>
<dbReference type="OMA" id="WEHITES"/>
<accession>A0A914ARP5</accession>
<evidence type="ECO:0000313" key="16">
    <source>
        <dbReference type="Proteomes" id="UP000887568"/>
    </source>
</evidence>
<dbReference type="InterPro" id="IPR003859">
    <property type="entry name" value="Galactosyl_T"/>
</dbReference>
<dbReference type="PRINTS" id="PR02050">
    <property type="entry name" value="B14GALTRFASE"/>
</dbReference>
<keyword evidence="6 11" id="KW-0812">Transmembrane</keyword>
<dbReference type="PANTHER" id="PTHR19300">
    <property type="entry name" value="BETA-1,4-GALACTOSYLTRANSFERASE"/>
    <property type="match status" value="1"/>
</dbReference>
<organism evidence="15 16">
    <name type="scientific">Patiria miniata</name>
    <name type="common">Bat star</name>
    <name type="synonym">Asterina miniata</name>
    <dbReference type="NCBI Taxonomy" id="46514"/>
    <lineage>
        <taxon>Eukaryota</taxon>
        <taxon>Metazoa</taxon>
        <taxon>Echinodermata</taxon>
        <taxon>Eleutherozoa</taxon>
        <taxon>Asterozoa</taxon>
        <taxon>Asteroidea</taxon>
        <taxon>Valvatacea</taxon>
        <taxon>Valvatida</taxon>
        <taxon>Asterinidae</taxon>
        <taxon>Patiria</taxon>
    </lineage>
</organism>